<name>A0ACD5U4P8_AVESA</name>
<sequence>MAGEGDLKLLGTAASQFVARVRMALNMKGVRRYEYIEQDLFNKSSLLLESNPVHKKVPVLIHNGQPIAESLAIVEYVDEVWDTAGATILPADPYQRAVARFWAAYTDTKLLYAYIGVNIAATEEERVEKANETVAAISQLETVFLADGKAFFAGDSVGYLDIVVGCHLSWLEAFSKMYGVVLIDATKTPLFAAWAERFGETEAARGVVPETDKVAEYAKKRRAEALAVKRKN</sequence>
<proteinExistence type="predicted"/>
<protein>
    <submittedName>
        <fullName evidence="1">Uncharacterized protein</fullName>
    </submittedName>
</protein>
<organism evidence="1 2">
    <name type="scientific">Avena sativa</name>
    <name type="common">Oat</name>
    <dbReference type="NCBI Taxonomy" id="4498"/>
    <lineage>
        <taxon>Eukaryota</taxon>
        <taxon>Viridiplantae</taxon>
        <taxon>Streptophyta</taxon>
        <taxon>Embryophyta</taxon>
        <taxon>Tracheophyta</taxon>
        <taxon>Spermatophyta</taxon>
        <taxon>Magnoliopsida</taxon>
        <taxon>Liliopsida</taxon>
        <taxon>Poales</taxon>
        <taxon>Poaceae</taxon>
        <taxon>BOP clade</taxon>
        <taxon>Pooideae</taxon>
        <taxon>Poodae</taxon>
        <taxon>Poeae</taxon>
        <taxon>Poeae Chloroplast Group 1 (Aveneae type)</taxon>
        <taxon>Aveninae</taxon>
        <taxon>Avena</taxon>
    </lineage>
</organism>
<evidence type="ECO:0000313" key="2">
    <source>
        <dbReference type="Proteomes" id="UP001732700"/>
    </source>
</evidence>
<keyword evidence="2" id="KW-1185">Reference proteome</keyword>
<evidence type="ECO:0000313" key="1">
    <source>
        <dbReference type="EnsemblPlants" id="AVESA.00010b.r2.1DG0176440.1.CDS"/>
    </source>
</evidence>
<reference evidence="1" key="1">
    <citation type="submission" date="2021-05" db="EMBL/GenBank/DDBJ databases">
        <authorList>
            <person name="Scholz U."/>
            <person name="Mascher M."/>
            <person name="Fiebig A."/>
        </authorList>
    </citation>
    <scope>NUCLEOTIDE SEQUENCE [LARGE SCALE GENOMIC DNA]</scope>
</reference>
<dbReference type="EnsemblPlants" id="AVESA.00010b.r2.1DG0176440.1">
    <property type="protein sequence ID" value="AVESA.00010b.r2.1DG0176440.1.CDS"/>
    <property type="gene ID" value="AVESA.00010b.r2.1DG0176440"/>
</dbReference>
<dbReference type="Proteomes" id="UP001732700">
    <property type="component" value="Chromosome 1D"/>
</dbReference>
<accession>A0ACD5U4P8</accession>
<reference evidence="1" key="2">
    <citation type="submission" date="2025-09" db="UniProtKB">
        <authorList>
            <consortium name="EnsemblPlants"/>
        </authorList>
    </citation>
    <scope>IDENTIFICATION</scope>
</reference>